<gene>
    <name evidence="2" type="primary">ureB</name>
    <name evidence="4" type="ORF">HZS54_05590</name>
</gene>
<dbReference type="Proteomes" id="UP000509346">
    <property type="component" value="Chromosome"/>
</dbReference>
<comment type="subcellular location">
    <subcellularLocation>
        <location evidence="2">Cytoplasm</location>
    </subcellularLocation>
</comment>
<dbReference type="SUPFAM" id="SSF51278">
    <property type="entry name" value="Urease, beta-subunit"/>
    <property type="match status" value="1"/>
</dbReference>
<dbReference type="PANTHER" id="PTHR33569:SF1">
    <property type="entry name" value="UREASE"/>
    <property type="match status" value="1"/>
</dbReference>
<dbReference type="CDD" id="cd00407">
    <property type="entry name" value="Urease_beta"/>
    <property type="match status" value="1"/>
</dbReference>
<dbReference type="OrthoDB" id="2598at2157"/>
<dbReference type="Gene3D" id="2.10.150.10">
    <property type="entry name" value="Urease, beta subunit"/>
    <property type="match status" value="1"/>
</dbReference>
<dbReference type="InterPro" id="IPR036461">
    <property type="entry name" value="Urease_betasu_sf"/>
</dbReference>
<dbReference type="HAMAP" id="MF_01954">
    <property type="entry name" value="Urease_beta"/>
    <property type="match status" value="1"/>
</dbReference>
<evidence type="ECO:0000313" key="5">
    <source>
        <dbReference type="Proteomes" id="UP000509346"/>
    </source>
</evidence>
<dbReference type="GO" id="GO:0035550">
    <property type="term" value="C:urease complex"/>
    <property type="evidence" value="ECO:0007669"/>
    <property type="project" value="InterPro"/>
</dbReference>
<keyword evidence="5" id="KW-1185">Reference proteome</keyword>
<dbReference type="AlphaFoldDB" id="A0A7D5P880"/>
<dbReference type="GeneID" id="56082041"/>
<sequence>MTEELVPGEVRAAEGTVTINEGRETAEVTVGNAGDRPVQVGSHFHFFEANAALEFDREAAFGMRLNIPAGTAVRFEPGDEQTVELVAIGGKRVAHGMNGLVNGSVDGDAAAAVERAHRQGFGGIPDQAGKLDSADESADDTTDATDDTEDEP</sequence>
<protein>
    <recommendedName>
        <fullName evidence="2">Urease subunit beta</fullName>
        <ecNumber evidence="2">3.5.1.5</ecNumber>
    </recommendedName>
    <alternativeName>
        <fullName evidence="2">Urea amidohydrolase subunit beta</fullName>
    </alternativeName>
</protein>
<name>A0A7D5P880_9EURY</name>
<feature type="compositionally biased region" description="Acidic residues" evidence="3">
    <location>
        <begin position="134"/>
        <end position="152"/>
    </location>
</feature>
<dbReference type="NCBIfam" id="TIGR00192">
    <property type="entry name" value="urease_beta"/>
    <property type="match status" value="1"/>
</dbReference>
<evidence type="ECO:0000256" key="2">
    <source>
        <dbReference type="HAMAP-Rule" id="MF_01954"/>
    </source>
</evidence>
<comment type="subunit">
    <text evidence="2">Heterotrimer of UreA (gamma), UreB (beta) and UreC (alpha) subunits. Three heterotrimers associate to form the active enzyme.</text>
</comment>
<accession>A0A7D5P880</accession>
<comment type="catalytic activity">
    <reaction evidence="2">
        <text>urea + 2 H2O + H(+) = hydrogencarbonate + 2 NH4(+)</text>
        <dbReference type="Rhea" id="RHEA:20557"/>
        <dbReference type="ChEBI" id="CHEBI:15377"/>
        <dbReference type="ChEBI" id="CHEBI:15378"/>
        <dbReference type="ChEBI" id="CHEBI:16199"/>
        <dbReference type="ChEBI" id="CHEBI:17544"/>
        <dbReference type="ChEBI" id="CHEBI:28938"/>
        <dbReference type="EC" id="3.5.1.5"/>
    </reaction>
</comment>
<dbReference type="GO" id="GO:0043419">
    <property type="term" value="P:urea catabolic process"/>
    <property type="evidence" value="ECO:0007669"/>
    <property type="project" value="UniProtKB-UniRule"/>
</dbReference>
<comment type="similarity">
    <text evidence="2">Belongs to the urease beta subunit family.</text>
</comment>
<dbReference type="Pfam" id="PF00699">
    <property type="entry name" value="Urease_beta"/>
    <property type="match status" value="1"/>
</dbReference>
<dbReference type="NCBIfam" id="NF009682">
    <property type="entry name" value="PRK13203.1"/>
    <property type="match status" value="1"/>
</dbReference>
<dbReference type="RefSeq" id="WP_179920954.1">
    <property type="nucleotide sequence ID" value="NZ_CP058909.1"/>
</dbReference>
<evidence type="ECO:0000313" key="4">
    <source>
        <dbReference type="EMBL" id="QLH81144.1"/>
    </source>
</evidence>
<dbReference type="InterPro" id="IPR002019">
    <property type="entry name" value="Urease_beta-like"/>
</dbReference>
<feature type="region of interest" description="Disordered" evidence="3">
    <location>
        <begin position="116"/>
        <end position="152"/>
    </location>
</feature>
<evidence type="ECO:0000256" key="3">
    <source>
        <dbReference type="SAM" id="MobiDB-lite"/>
    </source>
</evidence>
<dbReference type="UniPathway" id="UPA00258">
    <property type="reaction ID" value="UER00370"/>
</dbReference>
<dbReference type="GO" id="GO:0009039">
    <property type="term" value="F:urease activity"/>
    <property type="evidence" value="ECO:0007669"/>
    <property type="project" value="UniProtKB-UniRule"/>
</dbReference>
<dbReference type="PANTHER" id="PTHR33569">
    <property type="entry name" value="UREASE"/>
    <property type="match status" value="1"/>
</dbReference>
<proteinExistence type="inferred from homology"/>
<dbReference type="InterPro" id="IPR050069">
    <property type="entry name" value="Urease_subunit"/>
</dbReference>
<organism evidence="4 5">
    <name type="scientific">Halosimplex pelagicum</name>
    <dbReference type="NCBI Taxonomy" id="869886"/>
    <lineage>
        <taxon>Archaea</taxon>
        <taxon>Methanobacteriati</taxon>
        <taxon>Methanobacteriota</taxon>
        <taxon>Stenosarchaea group</taxon>
        <taxon>Halobacteria</taxon>
        <taxon>Halobacteriales</taxon>
        <taxon>Haloarculaceae</taxon>
        <taxon>Halosimplex</taxon>
    </lineage>
</organism>
<dbReference type="EMBL" id="CP058909">
    <property type="protein sequence ID" value="QLH81144.1"/>
    <property type="molecule type" value="Genomic_DNA"/>
</dbReference>
<reference evidence="4 5" key="1">
    <citation type="submission" date="2020-07" db="EMBL/GenBank/DDBJ databases">
        <title>Halosimplex litoreum sp. nov. and Halosimplex rubrum sp. nov., isolated from different salt environments.</title>
        <authorList>
            <person name="Cui H."/>
        </authorList>
    </citation>
    <scope>NUCLEOTIDE SEQUENCE [LARGE SCALE GENOMIC DNA]</scope>
    <source>
        <strain evidence="4 5">R2</strain>
    </source>
</reference>
<dbReference type="KEGG" id="hpel:HZS54_05590"/>
<keyword evidence="1 2" id="KW-0378">Hydrolase</keyword>
<dbReference type="FunFam" id="2.10.150.10:FF:000001">
    <property type="entry name" value="Urease subunit beta"/>
    <property type="match status" value="1"/>
</dbReference>
<comment type="pathway">
    <text evidence="2">Nitrogen metabolism; urea degradation; CO(2) and NH(3) from urea (urease route): step 1/1.</text>
</comment>
<dbReference type="EC" id="3.5.1.5" evidence="2"/>
<evidence type="ECO:0000256" key="1">
    <source>
        <dbReference type="ARBA" id="ARBA00022801"/>
    </source>
</evidence>
<keyword evidence="2" id="KW-0963">Cytoplasm</keyword>